<name>A0A0R3TPZ1_RODNA</name>
<dbReference type="GO" id="GO:0016020">
    <property type="term" value="C:membrane"/>
    <property type="evidence" value="ECO:0007669"/>
    <property type="project" value="UniProtKB-SubCell"/>
</dbReference>
<gene>
    <name evidence="6" type="ORF">HNAJ_LOCUS9572</name>
</gene>
<dbReference type="WBParaSite" id="HNAJ_0000957701-mRNA-1">
    <property type="protein sequence ID" value="HNAJ_0000957701-mRNA-1"/>
    <property type="gene ID" value="HNAJ_0000957701"/>
</dbReference>
<evidence type="ECO:0000256" key="3">
    <source>
        <dbReference type="ARBA" id="ARBA00022989"/>
    </source>
</evidence>
<dbReference type="Pfam" id="PF00335">
    <property type="entry name" value="Tetraspanin"/>
    <property type="match status" value="1"/>
</dbReference>
<evidence type="ECO:0000313" key="6">
    <source>
        <dbReference type="EMBL" id="VDO06133.1"/>
    </source>
</evidence>
<evidence type="ECO:0000256" key="2">
    <source>
        <dbReference type="ARBA" id="ARBA00022692"/>
    </source>
</evidence>
<keyword evidence="7" id="KW-1185">Reference proteome</keyword>
<dbReference type="AlphaFoldDB" id="A0A0R3TPZ1"/>
<evidence type="ECO:0000256" key="1">
    <source>
        <dbReference type="ARBA" id="ARBA00004141"/>
    </source>
</evidence>
<reference evidence="6 7" key="2">
    <citation type="submission" date="2018-11" db="EMBL/GenBank/DDBJ databases">
        <authorList>
            <consortium name="Pathogen Informatics"/>
        </authorList>
    </citation>
    <scope>NUCLEOTIDE SEQUENCE [LARGE SCALE GENOMIC DNA]</scope>
</reference>
<proteinExistence type="predicted"/>
<keyword evidence="3 5" id="KW-1133">Transmembrane helix</keyword>
<evidence type="ECO:0000313" key="7">
    <source>
        <dbReference type="Proteomes" id="UP000278807"/>
    </source>
</evidence>
<feature type="transmembrane region" description="Helical" evidence="5">
    <location>
        <begin position="115"/>
        <end position="137"/>
    </location>
</feature>
<feature type="transmembrane region" description="Helical" evidence="5">
    <location>
        <begin position="81"/>
        <end position="109"/>
    </location>
</feature>
<protein>
    <submittedName>
        <fullName evidence="8">Conserved plasma membrane protein</fullName>
    </submittedName>
</protein>
<feature type="transmembrane region" description="Helical" evidence="5">
    <location>
        <begin position="12"/>
        <end position="40"/>
    </location>
</feature>
<dbReference type="EMBL" id="UZAE01012660">
    <property type="protein sequence ID" value="VDO06133.1"/>
    <property type="molecule type" value="Genomic_DNA"/>
</dbReference>
<comment type="subcellular location">
    <subcellularLocation>
        <location evidence="1">Membrane</location>
        <topology evidence="1">Multi-pass membrane protein</topology>
    </subcellularLocation>
</comment>
<evidence type="ECO:0000256" key="4">
    <source>
        <dbReference type="ARBA" id="ARBA00023136"/>
    </source>
</evidence>
<keyword evidence="2 5" id="KW-0812">Transmembrane</keyword>
<dbReference type="Proteomes" id="UP000278807">
    <property type="component" value="Unassembled WGS sequence"/>
</dbReference>
<sequence>MKKLDTESVTYRLILVFFWIVNVYTLIRGLVWFIFGIAYFTRSERKTPFNTTTFSLFLIIGMFSIFISFCGYVFACTKNKVLAYVFMGVMLTLTVVEVSLGISLVAVLIYEGGILIVQIIPGLMAVIFAFFLITAITHDEPIE</sequence>
<feature type="transmembrane region" description="Helical" evidence="5">
    <location>
        <begin position="52"/>
        <end position="74"/>
    </location>
</feature>
<evidence type="ECO:0000313" key="8">
    <source>
        <dbReference type="WBParaSite" id="HNAJ_0000957701-mRNA-1"/>
    </source>
</evidence>
<organism evidence="8">
    <name type="scientific">Rodentolepis nana</name>
    <name type="common">Dwarf tapeworm</name>
    <name type="synonym">Hymenolepis nana</name>
    <dbReference type="NCBI Taxonomy" id="102285"/>
    <lineage>
        <taxon>Eukaryota</taxon>
        <taxon>Metazoa</taxon>
        <taxon>Spiralia</taxon>
        <taxon>Lophotrochozoa</taxon>
        <taxon>Platyhelminthes</taxon>
        <taxon>Cestoda</taxon>
        <taxon>Eucestoda</taxon>
        <taxon>Cyclophyllidea</taxon>
        <taxon>Hymenolepididae</taxon>
        <taxon>Rodentolepis</taxon>
    </lineage>
</organism>
<accession>A0A0R3TPZ1</accession>
<dbReference type="InterPro" id="IPR018499">
    <property type="entry name" value="Tetraspanin/Peripherin"/>
</dbReference>
<reference evidence="8" key="1">
    <citation type="submission" date="2017-02" db="UniProtKB">
        <authorList>
            <consortium name="WormBaseParasite"/>
        </authorList>
    </citation>
    <scope>IDENTIFICATION</scope>
</reference>
<evidence type="ECO:0000256" key="5">
    <source>
        <dbReference type="SAM" id="Phobius"/>
    </source>
</evidence>
<keyword evidence="4 5" id="KW-0472">Membrane</keyword>